<feature type="transmembrane region" description="Helical" evidence="2">
    <location>
        <begin position="53"/>
        <end position="74"/>
    </location>
</feature>
<dbReference type="Proteomes" id="UP001302349">
    <property type="component" value="Chromosome"/>
</dbReference>
<keyword evidence="4" id="KW-1185">Reference proteome</keyword>
<proteinExistence type="predicted"/>
<sequence length="476" mass="52433">MSKDLNHIESELDAKLKEKYANYSVQPDEALWNNVNSRVAEKKLLLSQTKIKWLRAASIVFALGFLGLLANQVVQYYGYQRNEIGDKTLSSPQYPSQSPTDSGGSPVETDSAVTEIFDQSASKLKVDSVRMTPNFQETDNTKAENDAGVNTSEMEPLASAEVEEQQEEQGNLEGGNRHGPVSSAPARPEAVGHLPAIFDRASVRSEESMTGGGPITVLESVEGSQEIQIAGSEVPVEQLKTMEGKWFAEGFASPSVSYRTVAANPEFVKVALYDKSYFNSREKAQLNWAYGLNGGYRLSEKIKVKTGLNLSSYSIKFKTGGKFFEKKSASEYTLYTSFGEALISLTGVDDVPVETVIKSNIALHYVSVPLAIEYQLLKHTAISFGVNFESLRSQELNWESNDQNVDSDERVTQISGVNKRSISLSFGVVHEQTLFNNTSVLVNPIFLSHIKSPSSSGPYHAYPNSLGIRIGVRRYF</sequence>
<dbReference type="RefSeq" id="WP_317489913.1">
    <property type="nucleotide sequence ID" value="NZ_CP136051.1"/>
</dbReference>
<accession>A0ABZ0IRV5</accession>
<name>A0ABZ0IRV5_9BACT</name>
<feature type="region of interest" description="Disordered" evidence="1">
    <location>
        <begin position="128"/>
        <end position="188"/>
    </location>
</feature>
<organism evidence="3 4">
    <name type="scientific">Imperialibacter roseus</name>
    <dbReference type="NCBI Taxonomy" id="1324217"/>
    <lineage>
        <taxon>Bacteria</taxon>
        <taxon>Pseudomonadati</taxon>
        <taxon>Bacteroidota</taxon>
        <taxon>Cytophagia</taxon>
        <taxon>Cytophagales</taxon>
        <taxon>Flammeovirgaceae</taxon>
        <taxon>Imperialibacter</taxon>
    </lineage>
</organism>
<feature type="compositionally biased region" description="Polar residues" evidence="1">
    <location>
        <begin position="88"/>
        <end position="103"/>
    </location>
</feature>
<evidence type="ECO:0008006" key="5">
    <source>
        <dbReference type="Google" id="ProtNLM"/>
    </source>
</evidence>
<reference evidence="3 4" key="1">
    <citation type="journal article" date="2023" name="Microbiol. Resour. Announc.">
        <title>Complete Genome Sequence of Imperialibacter roseus strain P4T.</title>
        <authorList>
            <person name="Tizabi D.R."/>
            <person name="Bachvaroff T."/>
            <person name="Hill R.T."/>
        </authorList>
    </citation>
    <scope>NUCLEOTIDE SEQUENCE [LARGE SCALE GENOMIC DNA]</scope>
    <source>
        <strain evidence="3 4">P4T</strain>
    </source>
</reference>
<keyword evidence="2" id="KW-1133">Transmembrane helix</keyword>
<dbReference type="EMBL" id="CP136051">
    <property type="protein sequence ID" value="WOK07227.1"/>
    <property type="molecule type" value="Genomic_DNA"/>
</dbReference>
<keyword evidence="2" id="KW-0812">Transmembrane</keyword>
<gene>
    <name evidence="3" type="ORF">RT717_01150</name>
</gene>
<protein>
    <recommendedName>
        <fullName evidence="5">Outer membrane protein beta-barrel domain-containing protein</fullName>
    </recommendedName>
</protein>
<feature type="region of interest" description="Disordered" evidence="1">
    <location>
        <begin position="88"/>
        <end position="109"/>
    </location>
</feature>
<evidence type="ECO:0000256" key="1">
    <source>
        <dbReference type="SAM" id="MobiDB-lite"/>
    </source>
</evidence>
<evidence type="ECO:0000313" key="4">
    <source>
        <dbReference type="Proteomes" id="UP001302349"/>
    </source>
</evidence>
<evidence type="ECO:0000256" key="2">
    <source>
        <dbReference type="SAM" id="Phobius"/>
    </source>
</evidence>
<evidence type="ECO:0000313" key="3">
    <source>
        <dbReference type="EMBL" id="WOK07227.1"/>
    </source>
</evidence>
<keyword evidence="2" id="KW-0472">Membrane</keyword>